<feature type="compositionally biased region" description="Polar residues" evidence="1">
    <location>
        <begin position="476"/>
        <end position="493"/>
    </location>
</feature>
<feature type="region of interest" description="Disordered" evidence="1">
    <location>
        <begin position="358"/>
        <end position="425"/>
    </location>
</feature>
<dbReference type="InterPro" id="IPR040346">
    <property type="entry name" value="GEX1/Brambleberry"/>
</dbReference>
<sequence>WNSHAATAQPGQRLRGRCPFVDAAVSLSLSLSLFYWLCWRAALVADKDAQLQGRLALAFTSCFLTRMGQEPLSCPESEPLSRCKALAQFLERPLATSYSQFFTHTQVICAFLRSRQWQAEAARTISELGASSVRATTELQRAAKVQEKLSQQQLLMQERGEHLEQKLSSAYTMLQEHRQLLDMGLSRLSNVQAFFADQFATLHSVVYYTMATVLSLLMTTSKRTAAARPWLLLLFLANLGAERLLVKYTSDDTWDSAAPLAEDSPLGVRITLCRRVVCLVALIVYLYKLYTFRDLAMMNNELLISLQTELRTLRNLHTGLSPQDSPSGFAPSSTTWRPQLGRPGYWFTVRGRSSLFGRDSATDSTEDLDSSDDMWYASDYGEDSEESDSGVDEAVFSSMEAEGAATRPSNEAGAKAETSSAACGSLHPTPPAAGIGAAVVAALASPVSPQAAHSLLPWAKSPLSPSSRYNLRPRRSLNSSGDFPSPPNMSSGQPRKLAMPQPVIERGTALSSDED</sequence>
<reference evidence="2" key="1">
    <citation type="journal article" date="2017" name="Front. Cell. Infect. Microbiol.">
        <title>The Distinct Transcriptional Response of the Midgut of Amblyomma sculptum and Amblyomma aureolatum Ticks to Rickettsia rickettsii Correlates to Their Differences in Susceptibility to Infection.</title>
        <authorList>
            <person name="Martins L.A."/>
            <person name="Galletti M.F.B.M."/>
            <person name="Ribeiro J.M."/>
            <person name="Fujita A."/>
            <person name="Costa F.B."/>
            <person name="Labruna M.B."/>
            <person name="Daffre S."/>
            <person name="Fogaca A.C."/>
        </authorList>
    </citation>
    <scope>NUCLEOTIDE SEQUENCE</scope>
</reference>
<organism evidence="2">
    <name type="scientific">Amblyomma aureolatum</name>
    <dbReference type="NCBI Taxonomy" id="187763"/>
    <lineage>
        <taxon>Eukaryota</taxon>
        <taxon>Metazoa</taxon>
        <taxon>Ecdysozoa</taxon>
        <taxon>Arthropoda</taxon>
        <taxon>Chelicerata</taxon>
        <taxon>Arachnida</taxon>
        <taxon>Acari</taxon>
        <taxon>Parasitiformes</taxon>
        <taxon>Ixodida</taxon>
        <taxon>Ixodoidea</taxon>
        <taxon>Ixodidae</taxon>
        <taxon>Amblyomminae</taxon>
        <taxon>Amblyomma</taxon>
    </lineage>
</organism>
<protein>
    <submittedName>
        <fullName evidence="2">Uncharacterized protein</fullName>
    </submittedName>
</protein>
<feature type="non-terminal residue" evidence="2">
    <location>
        <position position="1"/>
    </location>
</feature>
<accession>A0A1E1XDX0</accession>
<dbReference type="AlphaFoldDB" id="A0A1E1XDX0"/>
<feature type="compositionally biased region" description="Acidic residues" evidence="1">
    <location>
        <begin position="380"/>
        <end position="391"/>
    </location>
</feature>
<proteinExistence type="evidence at transcript level"/>
<feature type="region of interest" description="Disordered" evidence="1">
    <location>
        <begin position="317"/>
        <end position="336"/>
    </location>
</feature>
<feature type="region of interest" description="Disordered" evidence="1">
    <location>
        <begin position="458"/>
        <end position="515"/>
    </location>
</feature>
<dbReference type="EMBL" id="GFAC01001733">
    <property type="protein sequence ID" value="JAT97455.1"/>
    <property type="molecule type" value="mRNA"/>
</dbReference>
<evidence type="ECO:0000313" key="2">
    <source>
        <dbReference type="EMBL" id="JAT97455.1"/>
    </source>
</evidence>
<dbReference type="PANTHER" id="PTHR33538:SF2">
    <property type="entry name" value="PROTEIN GAMETE EXPRESSED 1"/>
    <property type="match status" value="1"/>
</dbReference>
<name>A0A1E1XDX0_9ACAR</name>
<evidence type="ECO:0000256" key="1">
    <source>
        <dbReference type="SAM" id="MobiDB-lite"/>
    </source>
</evidence>
<dbReference type="PANTHER" id="PTHR33538">
    <property type="entry name" value="PROTEIN GAMETE EXPRESSED 1"/>
    <property type="match status" value="1"/>
</dbReference>
<feature type="compositionally biased region" description="Polar residues" evidence="1">
    <location>
        <begin position="318"/>
        <end position="336"/>
    </location>
</feature>